<dbReference type="Proteomes" id="UP001595755">
    <property type="component" value="Unassembled WGS sequence"/>
</dbReference>
<organism evidence="1 2">
    <name type="scientific">Cohnella boryungensis</name>
    <dbReference type="NCBI Taxonomy" id="768479"/>
    <lineage>
        <taxon>Bacteria</taxon>
        <taxon>Bacillati</taxon>
        <taxon>Bacillota</taxon>
        <taxon>Bacilli</taxon>
        <taxon>Bacillales</taxon>
        <taxon>Paenibacillaceae</taxon>
        <taxon>Cohnella</taxon>
    </lineage>
</organism>
<sequence>MLPLQERIDELDGWLTLTVVHPEWFANARRVQRGIERRIALLERLQLAEIKNSRLAGRLNSKANQNVVVPIVPQWRRVGKEEST</sequence>
<protein>
    <submittedName>
        <fullName evidence="1">Uncharacterized protein</fullName>
    </submittedName>
</protein>
<comment type="caution">
    <text evidence="1">The sequence shown here is derived from an EMBL/GenBank/DDBJ whole genome shotgun (WGS) entry which is preliminary data.</text>
</comment>
<name>A0ABV8SH14_9BACL</name>
<evidence type="ECO:0000313" key="2">
    <source>
        <dbReference type="Proteomes" id="UP001595755"/>
    </source>
</evidence>
<gene>
    <name evidence="1" type="ORF">ACFO1S_20195</name>
</gene>
<evidence type="ECO:0000313" key="1">
    <source>
        <dbReference type="EMBL" id="MFC4305754.1"/>
    </source>
</evidence>
<reference evidence="2" key="1">
    <citation type="journal article" date="2019" name="Int. J. Syst. Evol. Microbiol.">
        <title>The Global Catalogue of Microorganisms (GCM) 10K type strain sequencing project: providing services to taxonomists for standard genome sequencing and annotation.</title>
        <authorList>
            <consortium name="The Broad Institute Genomics Platform"/>
            <consortium name="The Broad Institute Genome Sequencing Center for Infectious Disease"/>
            <person name="Wu L."/>
            <person name="Ma J."/>
        </authorList>
    </citation>
    <scope>NUCLEOTIDE SEQUENCE [LARGE SCALE GENOMIC DNA]</scope>
    <source>
        <strain evidence="2">CGMCC 4.1641</strain>
    </source>
</reference>
<accession>A0ABV8SH14</accession>
<proteinExistence type="predicted"/>
<dbReference type="EMBL" id="JBHSED010000040">
    <property type="protein sequence ID" value="MFC4305754.1"/>
    <property type="molecule type" value="Genomic_DNA"/>
</dbReference>
<keyword evidence="2" id="KW-1185">Reference proteome</keyword>
<dbReference type="RefSeq" id="WP_204601333.1">
    <property type="nucleotide sequence ID" value="NZ_JBHSED010000040.1"/>
</dbReference>